<comment type="caution">
    <text evidence="1">The sequence shown here is derived from an EMBL/GenBank/DDBJ whole genome shotgun (WGS) entry which is preliminary data.</text>
</comment>
<dbReference type="AlphaFoldDB" id="A0A364L6T3"/>
<accession>A0A364L6T3</accession>
<dbReference type="OrthoDB" id="4225668at2759"/>
<dbReference type="InterPro" id="IPR011009">
    <property type="entry name" value="Kinase-like_dom_sf"/>
</dbReference>
<name>A0A364L6T3_TALAM</name>
<evidence type="ECO:0000313" key="2">
    <source>
        <dbReference type="Proteomes" id="UP000249363"/>
    </source>
</evidence>
<dbReference type="EMBL" id="MIKG01000015">
    <property type="protein sequence ID" value="RAO71525.1"/>
    <property type="molecule type" value="Genomic_DNA"/>
</dbReference>
<dbReference type="InterPro" id="IPR029063">
    <property type="entry name" value="SAM-dependent_MTases_sf"/>
</dbReference>
<keyword evidence="2" id="KW-1185">Reference proteome</keyword>
<dbReference type="STRING" id="1196081.A0A364L6T3"/>
<reference evidence="1 2" key="1">
    <citation type="journal article" date="2017" name="Biotechnol. Biofuels">
        <title>Differential beta-glucosidase expression as a function of carbon source availability in Talaromyces amestolkiae: a genomic and proteomic approach.</title>
        <authorList>
            <person name="de Eugenio L.I."/>
            <person name="Mendez-Liter J.A."/>
            <person name="Nieto-Dominguez M."/>
            <person name="Alonso L."/>
            <person name="Gil-Munoz J."/>
            <person name="Barriuso J."/>
            <person name="Prieto A."/>
            <person name="Martinez M.J."/>
        </authorList>
    </citation>
    <scope>NUCLEOTIDE SEQUENCE [LARGE SCALE GENOMIC DNA]</scope>
    <source>
        <strain evidence="1 2">CIB</strain>
    </source>
</reference>
<dbReference type="GeneID" id="63796752"/>
<dbReference type="SUPFAM" id="SSF53335">
    <property type="entry name" value="S-adenosyl-L-methionine-dependent methyltransferases"/>
    <property type="match status" value="1"/>
</dbReference>
<dbReference type="RefSeq" id="XP_040736040.1">
    <property type="nucleotide sequence ID" value="XM_040880243.1"/>
</dbReference>
<dbReference type="Proteomes" id="UP000249363">
    <property type="component" value="Unassembled WGS sequence"/>
</dbReference>
<dbReference type="Gene3D" id="1.10.510.10">
    <property type="entry name" value="Transferase(Phosphotransferase) domain 1"/>
    <property type="match status" value="1"/>
</dbReference>
<protein>
    <submittedName>
        <fullName evidence="1">Uncharacterized protein</fullName>
    </submittedName>
</protein>
<proteinExistence type="predicted"/>
<organism evidence="1 2">
    <name type="scientific">Talaromyces amestolkiae</name>
    <dbReference type="NCBI Taxonomy" id="1196081"/>
    <lineage>
        <taxon>Eukaryota</taxon>
        <taxon>Fungi</taxon>
        <taxon>Dikarya</taxon>
        <taxon>Ascomycota</taxon>
        <taxon>Pezizomycotina</taxon>
        <taxon>Eurotiomycetes</taxon>
        <taxon>Eurotiomycetidae</taxon>
        <taxon>Eurotiales</taxon>
        <taxon>Trichocomaceae</taxon>
        <taxon>Talaromyces</taxon>
        <taxon>Talaromyces sect. Talaromyces</taxon>
    </lineage>
</organism>
<gene>
    <name evidence="1" type="ORF">BHQ10_007537</name>
</gene>
<dbReference type="SUPFAM" id="SSF56112">
    <property type="entry name" value="Protein kinase-like (PK-like)"/>
    <property type="match status" value="1"/>
</dbReference>
<evidence type="ECO:0000313" key="1">
    <source>
        <dbReference type="EMBL" id="RAO71525.1"/>
    </source>
</evidence>
<sequence length="393" mass="44114">MTLHCGPSFAVYKATTLPSTLPSTLARDFNNANNNNNNEAIHERKSIQSLIDSSKKPPYPRIDTVLTNFFPEEYGEGFYGMELLHGLIYIHEGLNVSHGHLHCGGIYLSDEGEIKIGDVGKSMTEKGKAKDISGDVQAVFRMASQLLSLDRSTDTTSMSWIIAKNFVTLPSTVDPRTLLKLQNITYQHRTGTQIDKIVENAIKWDFLPHKTVHTAPNGISYRSRRHIQHQTGFLTAQDSASITDGPSLFKQVYDGLAPGGWFELQDFAFPVRSDDGTMNGTSFEELNENLVKALSILGKDPALAEKYKALMVSVGFKNVVEIKYKWPQNQWPKDKFFKQLGLWNMVNTLDGLYGFSARLCTQVLGMSVEELELLLMACRNDIKNTKMHAYWPV</sequence>